<dbReference type="Pfam" id="PF17010">
    <property type="entry name" value="DUF5092"/>
    <property type="match status" value="1"/>
</dbReference>
<dbReference type="Proteomes" id="UP000320333">
    <property type="component" value="Unassembled WGS sequence"/>
</dbReference>
<keyword evidence="3" id="KW-1185">Reference proteome</keyword>
<evidence type="ECO:0000313" key="2">
    <source>
        <dbReference type="EMBL" id="TPX78143.1"/>
    </source>
</evidence>
<sequence>MKVISLLDSIGDRILDSVSADYEDSFCLDTFAELIAAHDAAEPKGTKCFIIARVQTWDHKQPDKAFYSYYNAYHLNKIMFQTQVYFNKKLIHRLHVLNPLTNTDIIGNVQYFMVKGCPKSNSTILSRKTKRELSDQSDSLQKQPAMSRLSSPPKSKESATAKPKMRIQTDFHPSEALTTDLPPASPSVKSIEKGDVNSWTIASPSVAQIQEEDEDANENKAPKAPTNTPASATNTASLRSILRRISTMSAFAPNRPYKSKSTPPTPHNPSPNNLESGTASTTINALISPAKFHPQMDFSGIQPTSVLTDAKGVSNLRVAIPEGCVTRFAQPVSSSNSLLPETHKNRRRTLSYVNAVTASGMPASIEEWIQMVKEESEQQNHNYADYDRVTPFGSPLKADMEYQQVDPCETETDTEFTAYDAVLFATDNDFLEDSKIRRIFKDNAVSADEAVLFEMTPVTSEPPESPVSPNHRRRDHDDDDEESPFKCYGMMVVFIVMIALFTMKISSRDSSSNGSDNARWKPLTSNMASKVTTSSSGDLSSRTARALGSETTSTLLVPGSVRINS</sequence>
<gene>
    <name evidence="2" type="ORF">CcCBS67573_g00577</name>
</gene>
<dbReference type="AlphaFoldDB" id="A0A507FPE9"/>
<organism evidence="2 3">
    <name type="scientific">Chytriomyces confervae</name>
    <dbReference type="NCBI Taxonomy" id="246404"/>
    <lineage>
        <taxon>Eukaryota</taxon>
        <taxon>Fungi</taxon>
        <taxon>Fungi incertae sedis</taxon>
        <taxon>Chytridiomycota</taxon>
        <taxon>Chytridiomycota incertae sedis</taxon>
        <taxon>Chytridiomycetes</taxon>
        <taxon>Chytridiales</taxon>
        <taxon>Chytriomycetaceae</taxon>
        <taxon>Chytriomyces</taxon>
    </lineage>
</organism>
<feature type="region of interest" description="Disordered" evidence="1">
    <location>
        <begin position="208"/>
        <end position="234"/>
    </location>
</feature>
<feature type="compositionally biased region" description="Polar residues" evidence="1">
    <location>
        <begin position="136"/>
        <end position="153"/>
    </location>
</feature>
<feature type="region of interest" description="Disordered" evidence="1">
    <location>
        <begin position="455"/>
        <end position="482"/>
    </location>
</feature>
<proteinExistence type="predicted"/>
<dbReference type="EMBL" id="QEAP01000008">
    <property type="protein sequence ID" value="TPX78143.1"/>
    <property type="molecule type" value="Genomic_DNA"/>
</dbReference>
<feature type="region of interest" description="Disordered" evidence="1">
    <location>
        <begin position="123"/>
        <end position="196"/>
    </location>
</feature>
<evidence type="ECO:0000256" key="1">
    <source>
        <dbReference type="SAM" id="MobiDB-lite"/>
    </source>
</evidence>
<accession>A0A507FPE9</accession>
<feature type="region of interest" description="Disordered" evidence="1">
    <location>
        <begin position="508"/>
        <end position="546"/>
    </location>
</feature>
<name>A0A507FPE9_9FUNG</name>
<dbReference type="InterPro" id="IPR031537">
    <property type="entry name" value="DUF5092"/>
</dbReference>
<dbReference type="OrthoDB" id="2189509at2759"/>
<evidence type="ECO:0000313" key="3">
    <source>
        <dbReference type="Proteomes" id="UP000320333"/>
    </source>
</evidence>
<feature type="compositionally biased region" description="Low complexity" evidence="1">
    <location>
        <begin position="222"/>
        <end position="234"/>
    </location>
</feature>
<feature type="compositionally biased region" description="Polar residues" evidence="1">
    <location>
        <begin position="523"/>
        <end position="546"/>
    </location>
</feature>
<reference evidence="2 3" key="1">
    <citation type="journal article" date="2019" name="Sci. Rep.">
        <title>Comparative genomics of chytrid fungi reveal insights into the obligate biotrophic and pathogenic lifestyle of Synchytrium endobioticum.</title>
        <authorList>
            <person name="van de Vossenberg B.T.L.H."/>
            <person name="Warris S."/>
            <person name="Nguyen H.D.T."/>
            <person name="van Gent-Pelzer M.P.E."/>
            <person name="Joly D.L."/>
            <person name="van de Geest H.C."/>
            <person name="Bonants P.J.M."/>
            <person name="Smith D.S."/>
            <person name="Levesque C.A."/>
            <person name="van der Lee T.A.J."/>
        </authorList>
    </citation>
    <scope>NUCLEOTIDE SEQUENCE [LARGE SCALE GENOMIC DNA]</scope>
    <source>
        <strain evidence="2 3">CBS 675.73</strain>
    </source>
</reference>
<comment type="caution">
    <text evidence="2">The sequence shown here is derived from an EMBL/GenBank/DDBJ whole genome shotgun (WGS) entry which is preliminary data.</text>
</comment>
<feature type="compositionally biased region" description="Low complexity" evidence="1">
    <location>
        <begin position="508"/>
        <end position="517"/>
    </location>
</feature>
<protein>
    <submittedName>
        <fullName evidence="2">Uncharacterized protein</fullName>
    </submittedName>
</protein>
<feature type="region of interest" description="Disordered" evidence="1">
    <location>
        <begin position="249"/>
        <end position="278"/>
    </location>
</feature>